<feature type="region of interest" description="Disordered" evidence="4">
    <location>
        <begin position="237"/>
        <end position="256"/>
    </location>
</feature>
<dbReference type="SUPFAM" id="SSF56784">
    <property type="entry name" value="HAD-like"/>
    <property type="match status" value="1"/>
</dbReference>
<evidence type="ECO:0008006" key="7">
    <source>
        <dbReference type="Google" id="ProtNLM"/>
    </source>
</evidence>
<dbReference type="GO" id="GO:0019509">
    <property type="term" value="P:L-methionine salvage from methylthioadenosine"/>
    <property type="evidence" value="ECO:0007669"/>
    <property type="project" value="InterPro"/>
</dbReference>
<evidence type="ECO:0000313" key="6">
    <source>
        <dbReference type="Proteomes" id="UP001152607"/>
    </source>
</evidence>
<gene>
    <name evidence="5" type="ORF">PDIGIT_LOCUS6686</name>
</gene>
<evidence type="ECO:0000313" key="5">
    <source>
        <dbReference type="EMBL" id="CAI6333638.1"/>
    </source>
</evidence>
<organism evidence="5 6">
    <name type="scientific">Periconia digitata</name>
    <dbReference type="NCBI Taxonomy" id="1303443"/>
    <lineage>
        <taxon>Eukaryota</taxon>
        <taxon>Fungi</taxon>
        <taxon>Dikarya</taxon>
        <taxon>Ascomycota</taxon>
        <taxon>Pezizomycotina</taxon>
        <taxon>Dothideomycetes</taxon>
        <taxon>Pleosporomycetidae</taxon>
        <taxon>Pleosporales</taxon>
        <taxon>Massarineae</taxon>
        <taxon>Periconiaceae</taxon>
        <taxon>Periconia</taxon>
    </lineage>
</organism>
<dbReference type="InterPro" id="IPR023943">
    <property type="entry name" value="Enolase-ppase_E1"/>
</dbReference>
<dbReference type="PANTHER" id="PTHR20371">
    <property type="entry name" value="ENOLASE-PHOSPHATASE E1"/>
    <property type="match status" value="1"/>
</dbReference>
<dbReference type="Gene3D" id="1.10.720.60">
    <property type="match status" value="1"/>
</dbReference>
<evidence type="ECO:0000256" key="3">
    <source>
        <dbReference type="ARBA" id="ARBA00023167"/>
    </source>
</evidence>
<reference evidence="5" key="1">
    <citation type="submission" date="2023-01" db="EMBL/GenBank/DDBJ databases">
        <authorList>
            <person name="Van Ghelder C."/>
            <person name="Rancurel C."/>
        </authorList>
    </citation>
    <scope>NUCLEOTIDE SEQUENCE</scope>
    <source>
        <strain evidence="5">CNCM I-4278</strain>
    </source>
</reference>
<keyword evidence="3" id="KW-0486">Methionine biosynthesis</keyword>
<dbReference type="EMBL" id="CAOQHR010000004">
    <property type="protein sequence ID" value="CAI6333638.1"/>
    <property type="molecule type" value="Genomic_DNA"/>
</dbReference>
<keyword evidence="2" id="KW-0378">Hydrolase</keyword>
<dbReference type="InterPro" id="IPR023214">
    <property type="entry name" value="HAD_sf"/>
</dbReference>
<sequence length="256" mass="28126">MAARMPVDGARWKGSRVALLDIGTISSISFVKDVLYPYALNRLSALARDSWNDPTFQDLLVSAGFPQETRPDPETLLAHVQDLTRRDVKATYLKQLQGKLWKTGYENGELKTPLFEDVIPALQAWKEAGRTLSIFSSGSVQAQLQFFSVVQDGSSTRDLRPLFASHFDPTIAGSKLEEASYTKICKELSQDAASVTFLTDNVKGTSYHLGGFARSLVGDFIINPLSRSLLSNTCHAFQNSGPHSPPPKQSPLSSFT</sequence>
<accession>A0A9W4UC59</accession>
<dbReference type="Proteomes" id="UP001152607">
    <property type="component" value="Unassembled WGS sequence"/>
</dbReference>
<dbReference type="GO" id="GO:0000287">
    <property type="term" value="F:magnesium ion binding"/>
    <property type="evidence" value="ECO:0007669"/>
    <property type="project" value="InterPro"/>
</dbReference>
<evidence type="ECO:0000256" key="4">
    <source>
        <dbReference type="SAM" id="MobiDB-lite"/>
    </source>
</evidence>
<keyword evidence="1" id="KW-0028">Amino-acid biosynthesis</keyword>
<name>A0A9W4UC59_9PLEO</name>
<dbReference type="AlphaFoldDB" id="A0A9W4UC59"/>
<keyword evidence="6" id="KW-1185">Reference proteome</keyword>
<evidence type="ECO:0000256" key="1">
    <source>
        <dbReference type="ARBA" id="ARBA00022605"/>
    </source>
</evidence>
<dbReference type="NCBIfam" id="TIGR01691">
    <property type="entry name" value="enolase-ppase"/>
    <property type="match status" value="1"/>
</dbReference>
<dbReference type="PANTHER" id="PTHR20371:SF1">
    <property type="entry name" value="ENOLASE-PHOSPHATASE E1"/>
    <property type="match status" value="1"/>
</dbReference>
<dbReference type="Gene3D" id="3.40.50.1000">
    <property type="entry name" value="HAD superfamily/HAD-like"/>
    <property type="match status" value="1"/>
</dbReference>
<dbReference type="GO" id="GO:0043874">
    <property type="term" value="F:acireductone synthase activity"/>
    <property type="evidence" value="ECO:0007669"/>
    <property type="project" value="InterPro"/>
</dbReference>
<dbReference type="InterPro" id="IPR036412">
    <property type="entry name" value="HAD-like_sf"/>
</dbReference>
<dbReference type="OrthoDB" id="272500at2759"/>
<proteinExistence type="predicted"/>
<evidence type="ECO:0000256" key="2">
    <source>
        <dbReference type="ARBA" id="ARBA00022801"/>
    </source>
</evidence>
<protein>
    <recommendedName>
        <fullName evidence="7">Enolase-phosphatase E1</fullName>
    </recommendedName>
</protein>
<comment type="caution">
    <text evidence="5">The sequence shown here is derived from an EMBL/GenBank/DDBJ whole genome shotgun (WGS) entry which is preliminary data.</text>
</comment>